<accession>A0A0D0AUT9</accession>
<reference evidence="3" key="2">
    <citation type="submission" date="2015-01" db="EMBL/GenBank/DDBJ databases">
        <title>Evolutionary Origins and Diversification of the Mycorrhizal Mutualists.</title>
        <authorList>
            <consortium name="DOE Joint Genome Institute"/>
            <consortium name="Mycorrhizal Genomics Consortium"/>
            <person name="Kohler A."/>
            <person name="Kuo A."/>
            <person name="Nagy L.G."/>
            <person name="Floudas D."/>
            <person name="Copeland A."/>
            <person name="Barry K.W."/>
            <person name="Cichocki N."/>
            <person name="Veneault-Fourrey C."/>
            <person name="LaButti K."/>
            <person name="Lindquist E.A."/>
            <person name="Lipzen A."/>
            <person name="Lundell T."/>
            <person name="Morin E."/>
            <person name="Murat C."/>
            <person name="Riley R."/>
            <person name="Ohm R."/>
            <person name="Sun H."/>
            <person name="Tunlid A."/>
            <person name="Henrissat B."/>
            <person name="Grigoriev I.V."/>
            <person name="Hibbett D.S."/>
            <person name="Martin F."/>
        </authorList>
    </citation>
    <scope>NUCLEOTIDE SEQUENCE [LARGE SCALE GENOMIC DNA]</scope>
    <source>
        <strain evidence="3">UH-Slu-Lm8-n1</strain>
    </source>
</reference>
<keyword evidence="3" id="KW-1185">Reference proteome</keyword>
<sequence>MNSLYAPTAAVQNTLLPPRGINNVFVVVATSVVYDFVTNLGDELDYLMGSRMTLAKGLFLGCRYTPFILCALHARMEFSPRIE</sequence>
<evidence type="ECO:0000313" key="2">
    <source>
        <dbReference type="EMBL" id="KIK45421.1"/>
    </source>
</evidence>
<reference evidence="2 3" key="1">
    <citation type="submission" date="2014-04" db="EMBL/GenBank/DDBJ databases">
        <authorList>
            <consortium name="DOE Joint Genome Institute"/>
            <person name="Kuo A."/>
            <person name="Ruytinx J."/>
            <person name="Rineau F."/>
            <person name="Colpaert J."/>
            <person name="Kohler A."/>
            <person name="Nagy L.G."/>
            <person name="Floudas D."/>
            <person name="Copeland A."/>
            <person name="Barry K.W."/>
            <person name="Cichocki N."/>
            <person name="Veneault-Fourrey C."/>
            <person name="LaButti K."/>
            <person name="Lindquist E.A."/>
            <person name="Lipzen A."/>
            <person name="Lundell T."/>
            <person name="Morin E."/>
            <person name="Murat C."/>
            <person name="Sun H."/>
            <person name="Tunlid A."/>
            <person name="Henrissat B."/>
            <person name="Grigoriev I.V."/>
            <person name="Hibbett D.S."/>
            <person name="Martin F."/>
            <person name="Nordberg H.P."/>
            <person name="Cantor M.N."/>
            <person name="Hua S.X."/>
        </authorList>
    </citation>
    <scope>NUCLEOTIDE SEQUENCE [LARGE SCALE GENOMIC DNA]</scope>
    <source>
        <strain evidence="2 3">UH-Slu-Lm8-n1</strain>
    </source>
</reference>
<dbReference type="EMBL" id="KN835173">
    <property type="protein sequence ID" value="KIK45421.1"/>
    <property type="molecule type" value="Genomic_DNA"/>
</dbReference>
<dbReference type="AlphaFoldDB" id="A0A0D0AUT9"/>
<dbReference type="InterPro" id="IPR045340">
    <property type="entry name" value="DUF6533"/>
</dbReference>
<dbReference type="Proteomes" id="UP000054485">
    <property type="component" value="Unassembled WGS sequence"/>
</dbReference>
<organism evidence="2 3">
    <name type="scientific">Suillus luteus UH-Slu-Lm8-n1</name>
    <dbReference type="NCBI Taxonomy" id="930992"/>
    <lineage>
        <taxon>Eukaryota</taxon>
        <taxon>Fungi</taxon>
        <taxon>Dikarya</taxon>
        <taxon>Basidiomycota</taxon>
        <taxon>Agaricomycotina</taxon>
        <taxon>Agaricomycetes</taxon>
        <taxon>Agaricomycetidae</taxon>
        <taxon>Boletales</taxon>
        <taxon>Suillineae</taxon>
        <taxon>Suillaceae</taxon>
        <taxon>Suillus</taxon>
    </lineage>
</organism>
<feature type="domain" description="DUF6533" evidence="1">
    <location>
        <begin position="26"/>
        <end position="68"/>
    </location>
</feature>
<dbReference type="HOGENOM" id="CLU_2544128_0_0_1"/>
<name>A0A0D0AUT9_9AGAM</name>
<evidence type="ECO:0000313" key="3">
    <source>
        <dbReference type="Proteomes" id="UP000054485"/>
    </source>
</evidence>
<evidence type="ECO:0000259" key="1">
    <source>
        <dbReference type="Pfam" id="PF20151"/>
    </source>
</evidence>
<proteinExistence type="predicted"/>
<dbReference type="Pfam" id="PF20151">
    <property type="entry name" value="DUF6533"/>
    <property type="match status" value="1"/>
</dbReference>
<dbReference type="InParanoid" id="A0A0D0AUT9"/>
<protein>
    <recommendedName>
        <fullName evidence="1">DUF6533 domain-containing protein</fullName>
    </recommendedName>
</protein>
<gene>
    <name evidence="2" type="ORF">CY34DRAFT_535495</name>
</gene>